<protein>
    <submittedName>
        <fullName evidence="1">Uncharacterized protein</fullName>
    </submittedName>
</protein>
<dbReference type="EMBL" id="FLUL01000001">
    <property type="protein sequence ID" value="SBV95507.1"/>
    <property type="molecule type" value="Genomic_DNA"/>
</dbReference>
<dbReference type="AlphaFoldDB" id="A0A212J7R5"/>
<proteinExistence type="predicted"/>
<sequence length="52" mass="6156">MRAIYGGILGEPINKGNFYKKNAFFQSDKKLDEWKVLNTYPNPYFQYGTYLL</sequence>
<accession>A0A212J7R5</accession>
<reference evidence="1" key="1">
    <citation type="submission" date="2016-04" db="EMBL/GenBank/DDBJ databases">
        <authorList>
            <person name="Evans L.H."/>
            <person name="Alamgir A."/>
            <person name="Owens N."/>
            <person name="Weber N.D."/>
            <person name="Virtaneva K."/>
            <person name="Barbian K."/>
            <person name="Babar A."/>
            <person name="Rosenke K."/>
        </authorList>
    </citation>
    <scope>NUCLEOTIDE SEQUENCE</scope>
    <source>
        <strain evidence="1">86-2</strain>
    </source>
</reference>
<name>A0A212J7R5_9BACT</name>
<gene>
    <name evidence="1" type="ORF">KL86DYS2_10922</name>
</gene>
<evidence type="ECO:0000313" key="1">
    <source>
        <dbReference type="EMBL" id="SBV95507.1"/>
    </source>
</evidence>
<organism evidence="1">
    <name type="scientific">uncultured Dysgonomonas sp</name>
    <dbReference type="NCBI Taxonomy" id="206096"/>
    <lineage>
        <taxon>Bacteria</taxon>
        <taxon>Pseudomonadati</taxon>
        <taxon>Bacteroidota</taxon>
        <taxon>Bacteroidia</taxon>
        <taxon>Bacteroidales</taxon>
        <taxon>Dysgonomonadaceae</taxon>
        <taxon>Dysgonomonas</taxon>
        <taxon>environmental samples</taxon>
    </lineage>
</organism>